<dbReference type="InterPro" id="IPR027417">
    <property type="entry name" value="P-loop_NTPase"/>
</dbReference>
<evidence type="ECO:0000256" key="3">
    <source>
        <dbReference type="ARBA" id="ARBA00022840"/>
    </source>
</evidence>
<evidence type="ECO:0000313" key="6">
    <source>
        <dbReference type="Proteomes" id="UP000199300"/>
    </source>
</evidence>
<dbReference type="Proteomes" id="UP000199300">
    <property type="component" value="Unassembled WGS sequence"/>
</dbReference>
<dbReference type="PROSITE" id="PS50893">
    <property type="entry name" value="ABC_TRANSPORTER_2"/>
    <property type="match status" value="1"/>
</dbReference>
<dbReference type="Gene3D" id="3.40.50.300">
    <property type="entry name" value="P-loop containing nucleotide triphosphate hydrolases"/>
    <property type="match status" value="1"/>
</dbReference>
<accession>A0A1H8IFV7</accession>
<dbReference type="STRING" id="872970.SAMN04488134_101598"/>
<dbReference type="EMBL" id="FODJ01000001">
    <property type="protein sequence ID" value="SEN66867.1"/>
    <property type="molecule type" value="Genomic_DNA"/>
</dbReference>
<dbReference type="SUPFAM" id="SSF52540">
    <property type="entry name" value="P-loop containing nucleoside triphosphate hydrolases"/>
    <property type="match status" value="1"/>
</dbReference>
<feature type="domain" description="ABC transporter" evidence="4">
    <location>
        <begin position="4"/>
        <end position="229"/>
    </location>
</feature>
<gene>
    <name evidence="5" type="ORF">SAMN04488134_101598</name>
</gene>
<keyword evidence="3 5" id="KW-0067">ATP-binding</keyword>
<keyword evidence="6" id="KW-1185">Reference proteome</keyword>
<keyword evidence="1" id="KW-0813">Transport</keyword>
<dbReference type="AlphaFoldDB" id="A0A1H8IFV7"/>
<dbReference type="GO" id="GO:0016887">
    <property type="term" value="F:ATP hydrolysis activity"/>
    <property type="evidence" value="ECO:0007669"/>
    <property type="project" value="InterPro"/>
</dbReference>
<dbReference type="InterPro" id="IPR051782">
    <property type="entry name" value="ABC_Transporter_VariousFunc"/>
</dbReference>
<evidence type="ECO:0000259" key="4">
    <source>
        <dbReference type="PROSITE" id="PS50893"/>
    </source>
</evidence>
<dbReference type="InterPro" id="IPR003593">
    <property type="entry name" value="AAA+_ATPase"/>
</dbReference>
<dbReference type="GO" id="GO:0005524">
    <property type="term" value="F:ATP binding"/>
    <property type="evidence" value="ECO:0007669"/>
    <property type="project" value="UniProtKB-KW"/>
</dbReference>
<proteinExistence type="predicted"/>
<evidence type="ECO:0000256" key="1">
    <source>
        <dbReference type="ARBA" id="ARBA00022448"/>
    </source>
</evidence>
<evidence type="ECO:0000256" key="2">
    <source>
        <dbReference type="ARBA" id="ARBA00022741"/>
    </source>
</evidence>
<protein>
    <submittedName>
        <fullName evidence="5">ABC-2 type transport system ATP-binding protein</fullName>
    </submittedName>
</protein>
<dbReference type="InterPro" id="IPR003439">
    <property type="entry name" value="ABC_transporter-like_ATP-bd"/>
</dbReference>
<keyword evidence="2" id="KW-0547">Nucleotide-binding</keyword>
<dbReference type="PANTHER" id="PTHR42939:SF1">
    <property type="entry name" value="ABC TRANSPORTER ATP-BINDING PROTEIN ALBC-RELATED"/>
    <property type="match status" value="1"/>
</dbReference>
<organism evidence="5 6">
    <name type="scientific">Amphibacillus marinus</name>
    <dbReference type="NCBI Taxonomy" id="872970"/>
    <lineage>
        <taxon>Bacteria</taxon>
        <taxon>Bacillati</taxon>
        <taxon>Bacillota</taxon>
        <taxon>Bacilli</taxon>
        <taxon>Bacillales</taxon>
        <taxon>Bacillaceae</taxon>
        <taxon>Amphibacillus</taxon>
    </lineage>
</organism>
<dbReference type="SMART" id="SM00382">
    <property type="entry name" value="AAA"/>
    <property type="match status" value="1"/>
</dbReference>
<reference evidence="5 6" key="1">
    <citation type="submission" date="2016-10" db="EMBL/GenBank/DDBJ databases">
        <authorList>
            <person name="de Groot N.N."/>
        </authorList>
    </citation>
    <scope>NUCLEOTIDE SEQUENCE [LARGE SCALE GENOMIC DNA]</scope>
    <source>
        <strain evidence="5 6">CGMCC 1.10434</strain>
    </source>
</reference>
<dbReference type="PANTHER" id="PTHR42939">
    <property type="entry name" value="ABC TRANSPORTER ATP-BINDING PROTEIN ALBC-RELATED"/>
    <property type="match status" value="1"/>
</dbReference>
<name>A0A1H8IFV7_9BACI</name>
<dbReference type="Pfam" id="PF00005">
    <property type="entry name" value="ABC_tran"/>
    <property type="match status" value="1"/>
</dbReference>
<sequence>MSMIQVQDLTKAYGKKPILNKINVSVNKGSIYGLLGSNGAGKTTLLKMMAGVLKQDKGSVLINNQAVFENTVNKQQIIFIPDQPYYFPQYTVKQMAQFYAATYPSWSQERFDKLQQVLNLDLKSKVQQFSKGMQRQVSFWLALSAMPNYLILDEPFDGLDAVVRKKIKNLIVNDVAEREMTVIVSSHNLREVEDICDYIGILHNGKFLLEKDLDDLKSDIHKVQVAFKEEPAAEFYSTFQILHQEKRGSVYQFIIKGERDVVDQAFSQEAPLVYDLLPLTLEEIFVYEMEGVGYAIENILV</sequence>
<dbReference type="CDD" id="cd03230">
    <property type="entry name" value="ABC_DR_subfamily_A"/>
    <property type="match status" value="1"/>
</dbReference>
<evidence type="ECO:0000313" key="5">
    <source>
        <dbReference type="EMBL" id="SEN66867.1"/>
    </source>
</evidence>